<evidence type="ECO:0000313" key="2">
    <source>
        <dbReference type="EMBL" id="AII09682.1"/>
    </source>
</evidence>
<feature type="compositionally biased region" description="Basic residues" evidence="1">
    <location>
        <begin position="1"/>
        <end position="12"/>
    </location>
</feature>
<dbReference type="RefSeq" id="WP_128641834.1">
    <property type="nucleotide sequence ID" value="NZ_CP008947.1"/>
</dbReference>
<reference evidence="2 3" key="1">
    <citation type="submission" date="2014-07" db="EMBL/GenBank/DDBJ databases">
        <title>Genome Sequence of Rhodococcus opacus Strain R7, a Biodegrader of Mono- and Polycyclic Aromatic Hydrocarbons.</title>
        <authorList>
            <person name="Di Gennaro P."/>
            <person name="Zampolli J."/>
            <person name="Presti I."/>
            <person name="Cappelletti M."/>
            <person name="D'Ursi P."/>
            <person name="Orro A."/>
            <person name="Mezzelani A."/>
            <person name="Milanesi L."/>
        </authorList>
    </citation>
    <scope>NUCLEOTIDE SEQUENCE [LARGE SCALE GENOMIC DNA]</scope>
    <source>
        <strain evidence="2 3">R7</strain>
    </source>
</reference>
<name>A0A076EWN5_RHOOP</name>
<proteinExistence type="predicted"/>
<dbReference type="Proteomes" id="UP000028488">
    <property type="component" value="Chromosome"/>
</dbReference>
<dbReference type="EMBL" id="CP008947">
    <property type="protein sequence ID" value="AII09682.1"/>
    <property type="molecule type" value="Genomic_DNA"/>
</dbReference>
<evidence type="ECO:0000313" key="3">
    <source>
        <dbReference type="Proteomes" id="UP000028488"/>
    </source>
</evidence>
<dbReference type="AlphaFoldDB" id="A0A076EWN5"/>
<organism evidence="2 3">
    <name type="scientific">Rhodococcus opacus</name>
    <name type="common">Nocardia opaca</name>
    <dbReference type="NCBI Taxonomy" id="37919"/>
    <lineage>
        <taxon>Bacteria</taxon>
        <taxon>Bacillati</taxon>
        <taxon>Actinomycetota</taxon>
        <taxon>Actinomycetes</taxon>
        <taxon>Mycobacteriales</taxon>
        <taxon>Nocardiaceae</taxon>
        <taxon>Rhodococcus</taxon>
    </lineage>
</organism>
<feature type="region of interest" description="Disordered" evidence="1">
    <location>
        <begin position="1"/>
        <end position="32"/>
    </location>
</feature>
<gene>
    <name evidence="2" type="ORF">EP51_35585</name>
</gene>
<evidence type="ECO:0000256" key="1">
    <source>
        <dbReference type="SAM" id="MobiDB-lite"/>
    </source>
</evidence>
<accession>A0A076EWN5</accession>
<dbReference type="eggNOG" id="ENOG5032YDP">
    <property type="taxonomic scope" value="Bacteria"/>
</dbReference>
<protein>
    <submittedName>
        <fullName evidence="2">ATP/GTP-binding protein</fullName>
    </submittedName>
</protein>
<sequence>MPRRKPQRKNTRRSAPPDNSEGSLFGSALMRQESGPAGYADESFVVRTIPGARATKSYRCPGCDHDIRPGVAHLVTWPADYGGAEDRRHWHTGCWSGRSTRGLTRRWS</sequence>